<accession>A0A1Q9D7U4</accession>
<sequence>MYDEDDVPVIRDGILERLQAEAETLAKRLSRRAHPVEGRHACPACPFRSFRVRERRQLRVHFAKYHSAKNQFVCSGTKQLKVILALSDHAASSQTSACDLLETSATIMRSTVVPPLGATLHHIDKRIRLVYKAAGPVYVNADSIGTTLHVRRARNTYYAQDFTDLLLREAVLCHAQVADVLDNMDTEVVYLETLDDSEDEGRHAPGYGVVSAPGNQAKLLTYSAIFREQI</sequence>
<evidence type="ECO:0000313" key="1">
    <source>
        <dbReference type="EMBL" id="OLP91229.1"/>
    </source>
</evidence>
<evidence type="ECO:0000313" key="2">
    <source>
        <dbReference type="Proteomes" id="UP000186817"/>
    </source>
</evidence>
<organism evidence="1 2">
    <name type="scientific">Symbiodinium microadriaticum</name>
    <name type="common">Dinoflagellate</name>
    <name type="synonym">Zooxanthella microadriatica</name>
    <dbReference type="NCBI Taxonomy" id="2951"/>
    <lineage>
        <taxon>Eukaryota</taxon>
        <taxon>Sar</taxon>
        <taxon>Alveolata</taxon>
        <taxon>Dinophyceae</taxon>
        <taxon>Suessiales</taxon>
        <taxon>Symbiodiniaceae</taxon>
        <taxon>Symbiodinium</taxon>
    </lineage>
</organism>
<gene>
    <name evidence="1" type="ORF">AK812_SmicGene27079</name>
</gene>
<keyword evidence="2" id="KW-1185">Reference proteome</keyword>
<dbReference type="AlphaFoldDB" id="A0A1Q9D7U4"/>
<dbReference type="Proteomes" id="UP000186817">
    <property type="component" value="Unassembled WGS sequence"/>
</dbReference>
<reference evidence="1 2" key="1">
    <citation type="submission" date="2016-02" db="EMBL/GenBank/DDBJ databases">
        <title>Genome analysis of coral dinoflagellate symbionts highlights evolutionary adaptations to a symbiotic lifestyle.</title>
        <authorList>
            <person name="Aranda M."/>
            <person name="Li Y."/>
            <person name="Liew Y.J."/>
            <person name="Baumgarten S."/>
            <person name="Simakov O."/>
            <person name="Wilson M."/>
            <person name="Piel J."/>
            <person name="Ashoor H."/>
            <person name="Bougouffa S."/>
            <person name="Bajic V.B."/>
            <person name="Ryu T."/>
            <person name="Ravasi T."/>
            <person name="Bayer T."/>
            <person name="Micklem G."/>
            <person name="Kim H."/>
            <person name="Bhak J."/>
            <person name="Lajeunesse T.C."/>
            <person name="Voolstra C.R."/>
        </authorList>
    </citation>
    <scope>NUCLEOTIDE SEQUENCE [LARGE SCALE GENOMIC DNA]</scope>
    <source>
        <strain evidence="1 2">CCMP2467</strain>
    </source>
</reference>
<proteinExistence type="predicted"/>
<name>A0A1Q9D7U4_SYMMI</name>
<protein>
    <submittedName>
        <fullName evidence="1">Uncharacterized protein</fullName>
    </submittedName>
</protein>
<comment type="caution">
    <text evidence="1">The sequence shown here is derived from an EMBL/GenBank/DDBJ whole genome shotgun (WGS) entry which is preliminary data.</text>
</comment>
<dbReference type="OrthoDB" id="434574at2759"/>
<dbReference type="EMBL" id="LSRX01000675">
    <property type="protein sequence ID" value="OLP91229.1"/>
    <property type="molecule type" value="Genomic_DNA"/>
</dbReference>